<keyword evidence="4 5" id="KW-0472">Membrane</keyword>
<dbReference type="InterPro" id="IPR044880">
    <property type="entry name" value="NCX_ion-bd_dom_sf"/>
</dbReference>
<feature type="transmembrane region" description="Helical" evidence="5">
    <location>
        <begin position="6"/>
        <end position="28"/>
    </location>
</feature>
<organism evidence="7">
    <name type="scientific">marine sediment metagenome</name>
    <dbReference type="NCBI Taxonomy" id="412755"/>
    <lineage>
        <taxon>unclassified sequences</taxon>
        <taxon>metagenomes</taxon>
        <taxon>ecological metagenomes</taxon>
    </lineage>
</organism>
<protein>
    <recommendedName>
        <fullName evidence="6">Sodium/calcium exchanger membrane region domain-containing protein</fullName>
    </recommendedName>
</protein>
<feature type="domain" description="Sodium/calcium exchanger membrane region" evidence="6">
    <location>
        <begin position="5"/>
        <end position="86"/>
    </location>
</feature>
<dbReference type="AlphaFoldDB" id="X1KE79"/>
<proteinExistence type="predicted"/>
<dbReference type="EMBL" id="BARV01001100">
    <property type="protein sequence ID" value="GAH91945.1"/>
    <property type="molecule type" value="Genomic_DNA"/>
</dbReference>
<keyword evidence="2 5" id="KW-0812">Transmembrane</keyword>
<sequence length="87" mass="9418">MAWFYISIFIGSCLLLISSGTWVVNSLIRIAKALGWKEFVVSFILMAFATSLPELFVGITSALNHKPALSFGNVIGSNIINLTLVVA</sequence>
<evidence type="ECO:0000256" key="4">
    <source>
        <dbReference type="ARBA" id="ARBA00023136"/>
    </source>
</evidence>
<name>X1KE79_9ZZZZ</name>
<evidence type="ECO:0000259" key="6">
    <source>
        <dbReference type="Pfam" id="PF01699"/>
    </source>
</evidence>
<keyword evidence="3 5" id="KW-1133">Transmembrane helix</keyword>
<comment type="caution">
    <text evidence="7">The sequence shown here is derived from an EMBL/GenBank/DDBJ whole genome shotgun (WGS) entry which is preliminary data.</text>
</comment>
<dbReference type="InterPro" id="IPR004837">
    <property type="entry name" value="NaCa_Exmemb"/>
</dbReference>
<comment type="subcellular location">
    <subcellularLocation>
        <location evidence="1">Membrane</location>
        <topology evidence="1">Multi-pass membrane protein</topology>
    </subcellularLocation>
</comment>
<evidence type="ECO:0000313" key="7">
    <source>
        <dbReference type="EMBL" id="GAH91945.1"/>
    </source>
</evidence>
<dbReference type="GO" id="GO:0055085">
    <property type="term" value="P:transmembrane transport"/>
    <property type="evidence" value="ECO:0007669"/>
    <property type="project" value="InterPro"/>
</dbReference>
<evidence type="ECO:0000256" key="5">
    <source>
        <dbReference type="SAM" id="Phobius"/>
    </source>
</evidence>
<dbReference type="Pfam" id="PF01699">
    <property type="entry name" value="Na_Ca_ex"/>
    <property type="match status" value="1"/>
</dbReference>
<reference evidence="7" key="1">
    <citation type="journal article" date="2014" name="Front. Microbiol.">
        <title>High frequency of phylogenetically diverse reductive dehalogenase-homologous genes in deep subseafloor sedimentary metagenomes.</title>
        <authorList>
            <person name="Kawai M."/>
            <person name="Futagami T."/>
            <person name="Toyoda A."/>
            <person name="Takaki Y."/>
            <person name="Nishi S."/>
            <person name="Hori S."/>
            <person name="Arai W."/>
            <person name="Tsubouchi T."/>
            <person name="Morono Y."/>
            <person name="Uchiyama I."/>
            <person name="Ito T."/>
            <person name="Fujiyama A."/>
            <person name="Inagaki F."/>
            <person name="Takami H."/>
        </authorList>
    </citation>
    <scope>NUCLEOTIDE SEQUENCE</scope>
    <source>
        <strain evidence="7">Expedition CK06-06</strain>
    </source>
</reference>
<evidence type="ECO:0000256" key="1">
    <source>
        <dbReference type="ARBA" id="ARBA00004141"/>
    </source>
</evidence>
<dbReference type="GO" id="GO:0016020">
    <property type="term" value="C:membrane"/>
    <property type="evidence" value="ECO:0007669"/>
    <property type="project" value="UniProtKB-SubCell"/>
</dbReference>
<dbReference type="Gene3D" id="1.20.1420.30">
    <property type="entry name" value="NCX, central ion-binding region"/>
    <property type="match status" value="1"/>
</dbReference>
<evidence type="ECO:0000256" key="2">
    <source>
        <dbReference type="ARBA" id="ARBA00022692"/>
    </source>
</evidence>
<feature type="non-terminal residue" evidence="7">
    <location>
        <position position="87"/>
    </location>
</feature>
<evidence type="ECO:0000256" key="3">
    <source>
        <dbReference type="ARBA" id="ARBA00022989"/>
    </source>
</evidence>
<accession>X1KE79</accession>
<feature type="transmembrane region" description="Helical" evidence="5">
    <location>
        <begin position="40"/>
        <end position="63"/>
    </location>
</feature>
<gene>
    <name evidence="7" type="ORF">S06H3_03393</name>
</gene>